<dbReference type="SUPFAM" id="SSF52833">
    <property type="entry name" value="Thioredoxin-like"/>
    <property type="match status" value="1"/>
</dbReference>
<dbReference type="STRING" id="868864.Dester_1383"/>
<feature type="signal peptide" evidence="1">
    <location>
        <begin position="1"/>
        <end position="18"/>
    </location>
</feature>
<feature type="chain" id="PRO_5003256606" evidence="1">
    <location>
        <begin position="19"/>
        <end position="301"/>
    </location>
</feature>
<evidence type="ECO:0000313" key="3">
    <source>
        <dbReference type="Proteomes" id="UP000007102"/>
    </source>
</evidence>
<protein>
    <submittedName>
        <fullName evidence="2">Uncharacterized protein</fullName>
    </submittedName>
</protein>
<reference evidence="2 3" key="1">
    <citation type="journal article" date="2011" name="Stand. Genomic Sci.">
        <title>Complete genome sequence of the thermophilic sulfur-reducer Desulfurobacterium thermolithotrophum type strain (BSA(T)) from a deep-sea hydrothermal vent.</title>
        <authorList>
            <person name="Goker M."/>
            <person name="Daligault H."/>
            <person name="Mwirichia R."/>
            <person name="Lapidus A."/>
            <person name="Lucas S."/>
            <person name="Deshpande S."/>
            <person name="Pagani I."/>
            <person name="Tapia R."/>
            <person name="Cheng J.F."/>
            <person name="Goodwin L."/>
            <person name="Pitluck S."/>
            <person name="Liolios K."/>
            <person name="Ivanova N."/>
            <person name="Mavromatis K."/>
            <person name="Mikhailova N."/>
            <person name="Pati A."/>
            <person name="Chen A."/>
            <person name="Palaniappan K."/>
            <person name="Han C."/>
            <person name="Land M."/>
            <person name="Hauser L."/>
            <person name="Pan C."/>
            <person name="Brambilla E.M."/>
            <person name="Rohde M."/>
            <person name="Spring S."/>
            <person name="Sikorski J."/>
            <person name="Wirth R."/>
            <person name="Detter J.C."/>
            <person name="Woyke T."/>
            <person name="Bristow J."/>
            <person name="Eisen J.A."/>
            <person name="Markowitz V."/>
            <person name="Hugenholtz P."/>
            <person name="Kyrpides N.C."/>
            <person name="Klenk H.P."/>
        </authorList>
    </citation>
    <scope>NUCLEOTIDE SEQUENCE [LARGE SCALE GENOMIC DNA]</scope>
    <source>
        <strain evidence="3">DSM 11699 / BSA</strain>
    </source>
</reference>
<proteinExistence type="predicted"/>
<dbReference type="InParanoid" id="F0S1L1"/>
<sequence length="301" mass="35091">MRLLTAFLALSFFCSCSAVQEKELKSEKKEIQKEEATIKAILKPLAAKGIEVKEVKELKDSPVEGLRTFEVTLIDKKNSRVIKKYLWLSKDNRYLVLDLFELKQEGKNVVLSQVKPKESVIPLKQDLSWLKKIEEELNKENIPHILGNGKNKIYVVWDVYCPFCFNHFKKVAGEKLKELDLQIHLIPLPVHGEKSIKGFVYFTQMARKEGMKEAMTDMFSKGEGNFLKFDNVFSKEVNEKYSKIPKKEREELEKFYKKLQKELLSYNIHATPTIIYIPPTEKDKGYVFVGFKPFEEVLKMK</sequence>
<dbReference type="OrthoDB" id="12976at2"/>
<dbReference type="KEGG" id="dte:Dester_1383"/>
<dbReference type="AlphaFoldDB" id="F0S1L1"/>
<dbReference type="EMBL" id="CP002543">
    <property type="protein sequence ID" value="ADY74014.1"/>
    <property type="molecule type" value="Genomic_DNA"/>
</dbReference>
<reference evidence="3" key="2">
    <citation type="submission" date="2011-02" db="EMBL/GenBank/DDBJ databases">
        <title>The complete genome of Desulfurobacterium thermolithotrophum DSM 11699.</title>
        <authorList>
            <consortium name="US DOE Joint Genome Institute (JGI-PGF)"/>
            <person name="Lucas S."/>
            <person name="Copeland A."/>
            <person name="Lapidus A."/>
            <person name="Bruce D."/>
            <person name="Goodwin L."/>
            <person name="Pitluck S."/>
            <person name="Kyrpides N."/>
            <person name="Mavromatis K."/>
            <person name="Pagani I."/>
            <person name="Ivanova N."/>
            <person name="Mikhailova N."/>
            <person name="Daligault H."/>
            <person name="Detter J.C."/>
            <person name="Tapia R."/>
            <person name="Han C."/>
            <person name="Land M."/>
            <person name="Hauser L."/>
            <person name="Markowitz V."/>
            <person name="Cheng J.-F."/>
            <person name="Hugenholtz P."/>
            <person name="Woyke T."/>
            <person name="Wu D."/>
            <person name="Spring S."/>
            <person name="Brambilla E."/>
            <person name="Klenk H.-P."/>
            <person name="Eisen J.A."/>
        </authorList>
    </citation>
    <scope>NUCLEOTIDE SEQUENCE [LARGE SCALE GENOMIC DNA]</scope>
    <source>
        <strain evidence="3">DSM 11699 / BSA</strain>
    </source>
</reference>
<dbReference type="eggNOG" id="COG1651">
    <property type="taxonomic scope" value="Bacteria"/>
</dbReference>
<gene>
    <name evidence="2" type="ordered locus">Dester_1383</name>
</gene>
<dbReference type="PROSITE" id="PS51257">
    <property type="entry name" value="PROKAR_LIPOPROTEIN"/>
    <property type="match status" value="1"/>
</dbReference>
<keyword evidence="1" id="KW-0732">Signal</keyword>
<dbReference type="RefSeq" id="WP_013638963.1">
    <property type="nucleotide sequence ID" value="NC_015185.1"/>
</dbReference>
<organism evidence="2 3">
    <name type="scientific">Desulfurobacterium thermolithotrophum (strain DSM 11699 / BSA)</name>
    <dbReference type="NCBI Taxonomy" id="868864"/>
    <lineage>
        <taxon>Bacteria</taxon>
        <taxon>Pseudomonadati</taxon>
        <taxon>Aquificota</taxon>
        <taxon>Aquificia</taxon>
        <taxon>Desulfurobacteriales</taxon>
        <taxon>Desulfurobacteriaceae</taxon>
        <taxon>Desulfurobacterium</taxon>
    </lineage>
</organism>
<name>F0S1L1_DESTD</name>
<accession>F0S1L1</accession>
<dbReference type="Gene3D" id="3.40.30.10">
    <property type="entry name" value="Glutaredoxin"/>
    <property type="match status" value="1"/>
</dbReference>
<evidence type="ECO:0000313" key="2">
    <source>
        <dbReference type="EMBL" id="ADY74014.1"/>
    </source>
</evidence>
<dbReference type="InterPro" id="IPR036249">
    <property type="entry name" value="Thioredoxin-like_sf"/>
</dbReference>
<evidence type="ECO:0000256" key="1">
    <source>
        <dbReference type="SAM" id="SignalP"/>
    </source>
</evidence>
<keyword evidence="3" id="KW-1185">Reference proteome</keyword>
<dbReference type="HOGENOM" id="CLU_930440_0_0_0"/>
<dbReference type="Proteomes" id="UP000007102">
    <property type="component" value="Chromosome"/>
</dbReference>